<sequence>MLVFAYLPKALKEKKQHIILEYEKKYEPVGMPALALLVITGILMAYNYGVGVESWFHFATPIEKVVSVKLALLFVTVLFALSAQFRVLPKLKNNPDILPEMSVHILSVTTIGVIMLILGSFVRFGGI</sequence>
<dbReference type="Proteomes" id="UP000018234">
    <property type="component" value="Unassembled WGS sequence"/>
</dbReference>
<comment type="caution">
    <text evidence="3">The sequence shown here is derived from an EMBL/GenBank/DDBJ whole genome shotgun (WGS) entry which is preliminary data.</text>
</comment>
<name>A0ABP2ZYR4_9FLAO</name>
<evidence type="ECO:0000313" key="3">
    <source>
        <dbReference type="EMBL" id="ESU27695.1"/>
    </source>
</evidence>
<evidence type="ECO:0000313" key="4">
    <source>
        <dbReference type="Proteomes" id="UP000018234"/>
    </source>
</evidence>
<feature type="transmembrane region" description="Helical" evidence="1">
    <location>
        <begin position="29"/>
        <end position="49"/>
    </location>
</feature>
<keyword evidence="1" id="KW-0472">Membrane</keyword>
<dbReference type="InterPro" id="IPR008457">
    <property type="entry name" value="Cu-R_CopD_dom"/>
</dbReference>
<organism evidence="3 4">
    <name type="scientific">Flavobacterium saliperosum S13</name>
    <dbReference type="NCBI Taxonomy" id="1341155"/>
    <lineage>
        <taxon>Bacteria</taxon>
        <taxon>Pseudomonadati</taxon>
        <taxon>Bacteroidota</taxon>
        <taxon>Flavobacteriia</taxon>
        <taxon>Flavobacteriales</taxon>
        <taxon>Flavobacteriaceae</taxon>
        <taxon>Flavobacterium</taxon>
    </lineage>
</organism>
<evidence type="ECO:0000256" key="1">
    <source>
        <dbReference type="SAM" id="Phobius"/>
    </source>
</evidence>
<protein>
    <submittedName>
        <fullName evidence="3">Copper export protein</fullName>
    </submittedName>
</protein>
<reference evidence="3 4" key="1">
    <citation type="submission" date="2013-08" db="EMBL/GenBank/DDBJ databases">
        <title>Flavobacterium saliperosum type strain genome sequencing.</title>
        <authorList>
            <person name="Lee K."/>
            <person name="Yi H."/>
            <person name="Park S."/>
            <person name="Chun J."/>
        </authorList>
    </citation>
    <scope>NUCLEOTIDE SEQUENCE [LARGE SCALE GENOMIC DNA]</scope>
    <source>
        <strain evidence="3 4">S13</strain>
    </source>
</reference>
<keyword evidence="1" id="KW-0812">Transmembrane</keyword>
<dbReference type="Pfam" id="PF05425">
    <property type="entry name" value="CopD"/>
    <property type="match status" value="1"/>
</dbReference>
<feature type="transmembrane region" description="Helical" evidence="1">
    <location>
        <begin position="101"/>
        <end position="122"/>
    </location>
</feature>
<feature type="domain" description="Copper resistance protein D" evidence="2">
    <location>
        <begin position="24"/>
        <end position="118"/>
    </location>
</feature>
<proteinExistence type="predicted"/>
<gene>
    <name evidence="3" type="ORF">FSS13T_01700</name>
</gene>
<feature type="transmembrane region" description="Helical" evidence="1">
    <location>
        <begin position="70"/>
        <end position="89"/>
    </location>
</feature>
<accession>A0ABP2ZYR4</accession>
<keyword evidence="4" id="KW-1185">Reference proteome</keyword>
<keyword evidence="1" id="KW-1133">Transmembrane helix</keyword>
<evidence type="ECO:0000259" key="2">
    <source>
        <dbReference type="Pfam" id="PF05425"/>
    </source>
</evidence>
<dbReference type="EMBL" id="AVFO01000002">
    <property type="protein sequence ID" value="ESU27695.1"/>
    <property type="molecule type" value="Genomic_DNA"/>
</dbReference>